<sequence>MSEVTWRGLQKILSDLDEKTVLKMLEDECKANLPRLSIVFRLHQRYTMLRAYREREEIMKAIK</sequence>
<proteinExistence type="predicted"/>
<name>A0A6J5RRT3_9CAUD</name>
<accession>A0A6J5RRT3</accession>
<evidence type="ECO:0000313" key="1">
    <source>
        <dbReference type="EMBL" id="CAB4199849.1"/>
    </source>
</evidence>
<reference evidence="1" key="1">
    <citation type="submission" date="2020-05" db="EMBL/GenBank/DDBJ databases">
        <authorList>
            <person name="Chiriac C."/>
            <person name="Salcher M."/>
            <person name="Ghai R."/>
            <person name="Kavagutti S V."/>
        </authorList>
    </citation>
    <scope>NUCLEOTIDE SEQUENCE</scope>
</reference>
<dbReference type="EMBL" id="LR797288">
    <property type="protein sequence ID" value="CAB4199849.1"/>
    <property type="molecule type" value="Genomic_DNA"/>
</dbReference>
<gene>
    <name evidence="1" type="ORF">UFOVP1355_16</name>
</gene>
<organism evidence="1">
    <name type="scientific">uncultured Caudovirales phage</name>
    <dbReference type="NCBI Taxonomy" id="2100421"/>
    <lineage>
        <taxon>Viruses</taxon>
        <taxon>Duplodnaviria</taxon>
        <taxon>Heunggongvirae</taxon>
        <taxon>Uroviricota</taxon>
        <taxon>Caudoviricetes</taxon>
        <taxon>Peduoviridae</taxon>
        <taxon>Maltschvirus</taxon>
        <taxon>Maltschvirus maltsch</taxon>
    </lineage>
</organism>
<protein>
    <submittedName>
        <fullName evidence="1">Uncharacterized protein</fullName>
    </submittedName>
</protein>